<dbReference type="GeneID" id="19177159"/>
<evidence type="ECO:0000256" key="2">
    <source>
        <dbReference type="ARBA" id="ARBA00022801"/>
    </source>
</evidence>
<evidence type="ECO:0000256" key="5">
    <source>
        <dbReference type="RuleBase" id="RU361153"/>
    </source>
</evidence>
<evidence type="ECO:0000313" key="8">
    <source>
        <dbReference type="EMBL" id="EXJ62120.1"/>
    </source>
</evidence>
<dbReference type="VEuPathDB" id="FungiDB:A1O7_02553"/>
<name>W9WAV4_9EURO</name>
<dbReference type="GO" id="GO:0071555">
    <property type="term" value="P:cell wall organization"/>
    <property type="evidence" value="ECO:0007669"/>
    <property type="project" value="UniProtKB-KW"/>
</dbReference>
<evidence type="ECO:0000256" key="6">
    <source>
        <dbReference type="SAM" id="SignalP"/>
    </source>
</evidence>
<evidence type="ECO:0000259" key="7">
    <source>
        <dbReference type="Pfam" id="PF00150"/>
    </source>
</evidence>
<keyword evidence="2 5" id="KW-0378">Hydrolase</keyword>
<comment type="caution">
    <text evidence="8">The sequence shown here is derived from an EMBL/GenBank/DDBJ whole genome shotgun (WGS) entry which is preliminary data.</text>
</comment>
<feature type="chain" id="PRO_5004931032" description="Glycoside hydrolase family 5 domain-containing protein" evidence="6">
    <location>
        <begin position="19"/>
        <end position="410"/>
    </location>
</feature>
<dbReference type="PANTHER" id="PTHR31297">
    <property type="entry name" value="GLUCAN ENDO-1,6-BETA-GLUCOSIDASE B"/>
    <property type="match status" value="1"/>
</dbReference>
<evidence type="ECO:0000256" key="1">
    <source>
        <dbReference type="ARBA" id="ARBA00005641"/>
    </source>
</evidence>
<reference evidence="8 9" key="1">
    <citation type="submission" date="2013-03" db="EMBL/GenBank/DDBJ databases">
        <title>The Genome Sequence of Cladophialophora yegresii CBS 114405.</title>
        <authorList>
            <consortium name="The Broad Institute Genomics Platform"/>
            <person name="Cuomo C."/>
            <person name="de Hoog S."/>
            <person name="Gorbushina A."/>
            <person name="Walker B."/>
            <person name="Young S.K."/>
            <person name="Zeng Q."/>
            <person name="Gargeya S."/>
            <person name="Fitzgerald M."/>
            <person name="Haas B."/>
            <person name="Abouelleil A."/>
            <person name="Allen A.W."/>
            <person name="Alvarado L."/>
            <person name="Arachchi H.M."/>
            <person name="Berlin A.M."/>
            <person name="Chapman S.B."/>
            <person name="Gainer-Dewar J."/>
            <person name="Goldberg J."/>
            <person name="Griggs A."/>
            <person name="Gujja S."/>
            <person name="Hansen M."/>
            <person name="Howarth C."/>
            <person name="Imamovic A."/>
            <person name="Ireland A."/>
            <person name="Larimer J."/>
            <person name="McCowan C."/>
            <person name="Murphy C."/>
            <person name="Pearson M."/>
            <person name="Poon T.W."/>
            <person name="Priest M."/>
            <person name="Roberts A."/>
            <person name="Saif S."/>
            <person name="Shea T."/>
            <person name="Sisk P."/>
            <person name="Sykes S."/>
            <person name="Wortman J."/>
            <person name="Nusbaum C."/>
            <person name="Birren B."/>
        </authorList>
    </citation>
    <scope>NUCLEOTIDE SEQUENCE [LARGE SCALE GENOMIC DNA]</scope>
    <source>
        <strain evidence="8 9">CBS 114405</strain>
    </source>
</reference>
<dbReference type="GO" id="GO:0009251">
    <property type="term" value="P:glucan catabolic process"/>
    <property type="evidence" value="ECO:0007669"/>
    <property type="project" value="TreeGrafter"/>
</dbReference>
<gene>
    <name evidence="8" type="ORF">A1O7_02553</name>
</gene>
<dbReference type="OrthoDB" id="62120at2759"/>
<keyword evidence="4" id="KW-0961">Cell wall biogenesis/degradation</keyword>
<dbReference type="Gene3D" id="3.20.20.80">
    <property type="entry name" value="Glycosidases"/>
    <property type="match status" value="1"/>
</dbReference>
<keyword evidence="6" id="KW-0732">Signal</keyword>
<dbReference type="RefSeq" id="XP_007754774.1">
    <property type="nucleotide sequence ID" value="XM_007756584.1"/>
</dbReference>
<dbReference type="InterPro" id="IPR017853">
    <property type="entry name" value="GH"/>
</dbReference>
<organism evidence="8 9">
    <name type="scientific">Cladophialophora yegresii CBS 114405</name>
    <dbReference type="NCBI Taxonomy" id="1182544"/>
    <lineage>
        <taxon>Eukaryota</taxon>
        <taxon>Fungi</taxon>
        <taxon>Dikarya</taxon>
        <taxon>Ascomycota</taxon>
        <taxon>Pezizomycotina</taxon>
        <taxon>Eurotiomycetes</taxon>
        <taxon>Chaetothyriomycetidae</taxon>
        <taxon>Chaetothyriales</taxon>
        <taxon>Herpotrichiellaceae</taxon>
        <taxon>Cladophialophora</taxon>
    </lineage>
</organism>
<comment type="similarity">
    <text evidence="1 5">Belongs to the glycosyl hydrolase 5 (cellulase A) family.</text>
</comment>
<evidence type="ECO:0000313" key="9">
    <source>
        <dbReference type="Proteomes" id="UP000019473"/>
    </source>
</evidence>
<keyword evidence="9" id="KW-1185">Reference proteome</keyword>
<sequence length="410" mass="45033">MLAVKAFLVALSATAVSSVPLARRQFPYGSTPVRGANIGGWLVLEPWITPSIFHQFGGSVIDEYTLTQRIPNAGDILRNHWDSWVSLADFQKIADHGFNSVRIPIGYWAFEKYRGDPYIQGAADYLDKAIDWARQTGLKVWIDLHGAPLSQNGQDNSGQLTSSPGWTSGNSVQATLDVIGQLADKYGSSDYADVISGIELLNEPRMSALPGGRGATQGYYQAGFETVRSKGQTPVIIQDGFTDPSSWNGFLTGQGTSGAIVDHHEYQVFTNENVALTPEEHVNYVYTSADSWAQGQDKFVICGEWTAAMTDCAPALNGYGVGARYDGTYSTRNADGSYSGSAFVGSCDTINFIDQWSEYNKTTTRNYIAAQLDVFENQIQGWFFWNFKTEATAEWDLFRLIDAGVWPSMG</sequence>
<dbReference type="HOGENOM" id="CLU_004624_0_1_1"/>
<dbReference type="InterPro" id="IPR050386">
    <property type="entry name" value="Glycosyl_hydrolase_5"/>
</dbReference>
<feature type="signal peptide" evidence="6">
    <location>
        <begin position="1"/>
        <end position="18"/>
    </location>
</feature>
<accession>W9WAV4</accession>
<dbReference type="Proteomes" id="UP000019473">
    <property type="component" value="Unassembled WGS sequence"/>
</dbReference>
<keyword evidence="3 5" id="KW-0326">Glycosidase</keyword>
<dbReference type="AlphaFoldDB" id="W9WAV4"/>
<dbReference type="InterPro" id="IPR001547">
    <property type="entry name" value="Glyco_hydro_5"/>
</dbReference>
<dbReference type="STRING" id="1182544.W9WAV4"/>
<protein>
    <recommendedName>
        <fullName evidence="7">Glycoside hydrolase family 5 domain-containing protein</fullName>
    </recommendedName>
</protein>
<evidence type="ECO:0000256" key="4">
    <source>
        <dbReference type="ARBA" id="ARBA00023316"/>
    </source>
</evidence>
<dbReference type="GO" id="GO:0009986">
    <property type="term" value="C:cell surface"/>
    <property type="evidence" value="ECO:0007669"/>
    <property type="project" value="TreeGrafter"/>
</dbReference>
<dbReference type="Pfam" id="PF00150">
    <property type="entry name" value="Cellulase"/>
    <property type="match status" value="1"/>
</dbReference>
<feature type="domain" description="Glycoside hydrolase family 5" evidence="7">
    <location>
        <begin position="88"/>
        <end position="308"/>
    </location>
</feature>
<dbReference type="eggNOG" id="ENOG502QPYU">
    <property type="taxonomic scope" value="Eukaryota"/>
</dbReference>
<proteinExistence type="inferred from homology"/>
<dbReference type="EMBL" id="AMGW01000002">
    <property type="protein sequence ID" value="EXJ62120.1"/>
    <property type="molecule type" value="Genomic_DNA"/>
</dbReference>
<dbReference type="SUPFAM" id="SSF51445">
    <property type="entry name" value="(Trans)glycosidases"/>
    <property type="match status" value="1"/>
</dbReference>
<evidence type="ECO:0000256" key="3">
    <source>
        <dbReference type="ARBA" id="ARBA00023295"/>
    </source>
</evidence>
<dbReference type="GO" id="GO:0004338">
    <property type="term" value="F:glucan exo-1,3-beta-glucosidase activity"/>
    <property type="evidence" value="ECO:0007669"/>
    <property type="project" value="TreeGrafter"/>
</dbReference>
<dbReference type="PANTHER" id="PTHR31297:SF8">
    <property type="entry name" value="GLYCOSIDE HYDROLASE FAMILY 5 DOMAIN-CONTAINING PROTEIN"/>
    <property type="match status" value="1"/>
</dbReference>
<dbReference type="GO" id="GO:0005576">
    <property type="term" value="C:extracellular region"/>
    <property type="evidence" value="ECO:0007669"/>
    <property type="project" value="TreeGrafter"/>
</dbReference>